<reference evidence="3" key="1">
    <citation type="journal article" date="2019" name="Int. J. Syst. Evol. Microbiol.">
        <title>The Global Catalogue of Microorganisms (GCM) 10K type strain sequencing project: providing services to taxonomists for standard genome sequencing and annotation.</title>
        <authorList>
            <consortium name="The Broad Institute Genomics Platform"/>
            <consortium name="The Broad Institute Genome Sequencing Center for Infectious Disease"/>
            <person name="Wu L."/>
            <person name="Ma J."/>
        </authorList>
    </citation>
    <scope>NUCLEOTIDE SEQUENCE [LARGE SCALE GENOMIC DNA]</scope>
    <source>
        <strain evidence="3">CGMCC 4.7645</strain>
    </source>
</reference>
<comment type="caution">
    <text evidence="2">The sequence shown here is derived from an EMBL/GenBank/DDBJ whole genome shotgun (WGS) entry which is preliminary data.</text>
</comment>
<keyword evidence="3" id="KW-1185">Reference proteome</keyword>
<proteinExistence type="predicted"/>
<feature type="region of interest" description="Disordered" evidence="1">
    <location>
        <begin position="288"/>
        <end position="475"/>
    </location>
</feature>
<evidence type="ECO:0000313" key="2">
    <source>
        <dbReference type="EMBL" id="MFD2419014.1"/>
    </source>
</evidence>
<feature type="compositionally biased region" description="Pro residues" evidence="1">
    <location>
        <begin position="248"/>
        <end position="257"/>
    </location>
</feature>
<protein>
    <recommendedName>
        <fullName evidence="4">PPE family protein</fullName>
    </recommendedName>
</protein>
<feature type="compositionally biased region" description="Polar residues" evidence="1">
    <location>
        <begin position="311"/>
        <end position="325"/>
    </location>
</feature>
<dbReference type="Gene3D" id="1.20.1260.20">
    <property type="entry name" value="PPE superfamily"/>
    <property type="match status" value="1"/>
</dbReference>
<evidence type="ECO:0008006" key="4">
    <source>
        <dbReference type="Google" id="ProtNLM"/>
    </source>
</evidence>
<dbReference type="InterPro" id="IPR038332">
    <property type="entry name" value="PPE_sf"/>
</dbReference>
<name>A0ABW5FWN9_9PSEU</name>
<evidence type="ECO:0000313" key="3">
    <source>
        <dbReference type="Proteomes" id="UP001597417"/>
    </source>
</evidence>
<feature type="region of interest" description="Disordered" evidence="1">
    <location>
        <begin position="242"/>
        <end position="276"/>
    </location>
</feature>
<dbReference type="SUPFAM" id="SSF140459">
    <property type="entry name" value="PE/PPE dimer-like"/>
    <property type="match status" value="1"/>
</dbReference>
<feature type="compositionally biased region" description="Basic and acidic residues" evidence="1">
    <location>
        <begin position="433"/>
        <end position="443"/>
    </location>
</feature>
<dbReference type="Proteomes" id="UP001597417">
    <property type="component" value="Unassembled WGS sequence"/>
</dbReference>
<accession>A0ABW5FWN9</accession>
<sequence>MTQPGGVPEGYTPRKYESEVYAEVTAANAKKNVWLDPDWHDAATVAGQYSTKSAQVFERKLAAAGGGYRPGLDSSDVDYRAMPHERLQAMVRDGASAEEVDEQGQVVNDLGNVFKELTGTIQQAVSKEQAGWQGHGAEAAFAGLGGLSKWLDSSGDAAFLTANRYSQTSAAIANAQHTMPEPAGQTVLQSMAQARQQLSSGDFLAAMQTYKNAQTQANVAFQAQQQAAAVLTARDQTFYGTGSTQPIYAPPPPPVTPAPAAAASSPGSSVGGSNAVIPQVGRTTAASAFTPSAPAGTSGSSPVPTAGNPISGGSSTGANPVSGTPVSDPPGGWSRPPGSTLNPGLDAGLVSTVGGTGGGGDIERGGSGRSGGSSGRAAGRVPTGGTTEEPGAGKKTGTAEPGAKAAAEAARSGAAGKTGKAGTSGMPGAAGGKKGEEDKEHKRPAYIVDDDPNETYGLTIETDENGNKIAPPVIG</sequence>
<gene>
    <name evidence="2" type="ORF">ACFSXZ_22030</name>
</gene>
<evidence type="ECO:0000256" key="1">
    <source>
        <dbReference type="SAM" id="MobiDB-lite"/>
    </source>
</evidence>
<feature type="compositionally biased region" description="Low complexity" evidence="1">
    <location>
        <begin position="288"/>
        <end position="305"/>
    </location>
</feature>
<dbReference type="EMBL" id="JBHUKR010000010">
    <property type="protein sequence ID" value="MFD2419014.1"/>
    <property type="molecule type" value="Genomic_DNA"/>
</dbReference>
<feature type="compositionally biased region" description="Low complexity" evidence="1">
    <location>
        <begin position="375"/>
        <end position="424"/>
    </location>
</feature>
<feature type="compositionally biased region" description="Low complexity" evidence="1">
    <location>
        <begin position="258"/>
        <end position="276"/>
    </location>
</feature>
<dbReference type="RefSeq" id="WP_378267033.1">
    <property type="nucleotide sequence ID" value="NZ_JBHUKR010000010.1"/>
</dbReference>
<organism evidence="2 3">
    <name type="scientific">Amycolatopsis pigmentata</name>
    <dbReference type="NCBI Taxonomy" id="450801"/>
    <lineage>
        <taxon>Bacteria</taxon>
        <taxon>Bacillati</taxon>
        <taxon>Actinomycetota</taxon>
        <taxon>Actinomycetes</taxon>
        <taxon>Pseudonocardiales</taxon>
        <taxon>Pseudonocardiaceae</taxon>
        <taxon>Amycolatopsis</taxon>
    </lineage>
</organism>